<comment type="pathway">
    <text evidence="2 14">Cofactor biosynthesis; FMN biosynthesis; FMN from riboflavin (ATP route): step 1/1.</text>
</comment>
<name>A0A1I1UI56_9BACL</name>
<evidence type="ECO:0000256" key="9">
    <source>
        <dbReference type="ARBA" id="ARBA00022827"/>
    </source>
</evidence>
<dbReference type="STRING" id="1045775.SAMN05216378_1026"/>
<dbReference type="InterPro" id="IPR023468">
    <property type="entry name" value="Riboflavin_kinase"/>
</dbReference>
<dbReference type="AlphaFoldDB" id="A0A1I1UI56"/>
<proteinExistence type="inferred from homology"/>
<dbReference type="SUPFAM" id="SSF82114">
    <property type="entry name" value="Riboflavin kinase-like"/>
    <property type="match status" value="1"/>
</dbReference>
<dbReference type="NCBIfam" id="NF004160">
    <property type="entry name" value="PRK05627.1-3"/>
    <property type="match status" value="1"/>
</dbReference>
<keyword evidence="4 14" id="KW-0288">FMN</keyword>
<dbReference type="Proteomes" id="UP000198855">
    <property type="component" value="Unassembled WGS sequence"/>
</dbReference>
<dbReference type="InterPro" id="IPR014729">
    <property type="entry name" value="Rossmann-like_a/b/a_fold"/>
</dbReference>
<evidence type="ECO:0000313" key="16">
    <source>
        <dbReference type="EMBL" id="SFD69288.1"/>
    </source>
</evidence>
<keyword evidence="7 14" id="KW-0547">Nucleotide-binding</keyword>
<dbReference type="GO" id="GO:0009231">
    <property type="term" value="P:riboflavin biosynthetic process"/>
    <property type="evidence" value="ECO:0007669"/>
    <property type="project" value="InterPro"/>
</dbReference>
<keyword evidence="5 14" id="KW-0808">Transferase</keyword>
<evidence type="ECO:0000256" key="13">
    <source>
        <dbReference type="ARBA" id="ARBA00049494"/>
    </source>
</evidence>
<dbReference type="InterPro" id="IPR023465">
    <property type="entry name" value="Riboflavin_kinase_dom_sf"/>
</dbReference>
<feature type="domain" description="Riboflavin kinase" evidence="15">
    <location>
        <begin position="187"/>
        <end position="313"/>
    </location>
</feature>
<dbReference type="UniPathway" id="UPA00277">
    <property type="reaction ID" value="UER00407"/>
</dbReference>
<dbReference type="GO" id="GO:0005524">
    <property type="term" value="F:ATP binding"/>
    <property type="evidence" value="ECO:0007669"/>
    <property type="project" value="UniProtKB-UniRule"/>
</dbReference>
<dbReference type="GO" id="GO:0003919">
    <property type="term" value="F:FMN adenylyltransferase activity"/>
    <property type="evidence" value="ECO:0007669"/>
    <property type="project" value="UniProtKB-UniRule"/>
</dbReference>
<dbReference type="GO" id="GO:0006747">
    <property type="term" value="P:FAD biosynthetic process"/>
    <property type="evidence" value="ECO:0007669"/>
    <property type="project" value="UniProtKB-UniRule"/>
</dbReference>
<dbReference type="EC" id="2.7.1.26" evidence="14"/>
<dbReference type="SUPFAM" id="SSF52374">
    <property type="entry name" value="Nucleotidylyl transferase"/>
    <property type="match status" value="1"/>
</dbReference>
<sequence length="315" mass="34726">MEIISLTHPLNECPALLQNKKLAVAIGHFDGVHRGHQNVISQAVQIAKNTGALSAVMTFLPHPKEVLGQGDQYFSCLTPPVEKQALFKELGVDVMLVMKFDLEFASISPQQFVDEVLRPLQAEHVVVGFDFTFGAKGRGNPELMRTLGSPDITVDIVEPLYENGEKVSSTFIRAALEKGDIALATTLLGRPYEVEGIVVHGDARGRTIGFPTANVGLSKPYVTPCLGVFAVKAKVAGKTYFGVLNHGMKPTFNKEEIRPVLEAHLFDFHQEIYDEPISIEFHSFIRSEKRFGSVQELIEQIAEDAKQAKHFFGLA</sequence>
<dbReference type="PIRSF" id="PIRSF004491">
    <property type="entry name" value="FAD_Synth"/>
    <property type="match status" value="1"/>
</dbReference>
<gene>
    <name evidence="16" type="ORF">SAMN05216378_1026</name>
</gene>
<dbReference type="GO" id="GO:0009398">
    <property type="term" value="P:FMN biosynthetic process"/>
    <property type="evidence" value="ECO:0007669"/>
    <property type="project" value="UniProtKB-UniRule"/>
</dbReference>
<keyword evidence="17" id="KW-1185">Reference proteome</keyword>
<evidence type="ECO:0000256" key="3">
    <source>
        <dbReference type="ARBA" id="ARBA00022630"/>
    </source>
</evidence>
<dbReference type="NCBIfam" id="NF004162">
    <property type="entry name" value="PRK05627.1-5"/>
    <property type="match status" value="1"/>
</dbReference>
<keyword evidence="3 14" id="KW-0285">Flavoprotein</keyword>
<dbReference type="RefSeq" id="WP_091181696.1">
    <property type="nucleotide sequence ID" value="NZ_FOMT01000001.1"/>
</dbReference>
<evidence type="ECO:0000256" key="6">
    <source>
        <dbReference type="ARBA" id="ARBA00022695"/>
    </source>
</evidence>
<reference evidence="17" key="1">
    <citation type="submission" date="2016-10" db="EMBL/GenBank/DDBJ databases">
        <authorList>
            <person name="Varghese N."/>
            <person name="Submissions S."/>
        </authorList>
    </citation>
    <scope>NUCLEOTIDE SEQUENCE [LARGE SCALE GENOMIC DNA]</scope>
    <source>
        <strain evidence="17">CGMCC 1.10784</strain>
    </source>
</reference>
<dbReference type="UniPathway" id="UPA00276">
    <property type="reaction ID" value="UER00406"/>
</dbReference>
<evidence type="ECO:0000256" key="11">
    <source>
        <dbReference type="ARBA" id="ARBA00023268"/>
    </source>
</evidence>
<evidence type="ECO:0000256" key="8">
    <source>
        <dbReference type="ARBA" id="ARBA00022777"/>
    </source>
</evidence>
<dbReference type="FunFam" id="3.40.50.620:FF:000021">
    <property type="entry name" value="Riboflavin biosynthesis protein"/>
    <property type="match status" value="1"/>
</dbReference>
<dbReference type="CDD" id="cd02064">
    <property type="entry name" value="FAD_synthetase_N"/>
    <property type="match status" value="1"/>
</dbReference>
<dbReference type="InterPro" id="IPR002606">
    <property type="entry name" value="Riboflavin_kinase_bac"/>
</dbReference>
<dbReference type="OrthoDB" id="9803667at2"/>
<dbReference type="EC" id="2.7.7.2" evidence="14"/>
<evidence type="ECO:0000313" key="17">
    <source>
        <dbReference type="Proteomes" id="UP000198855"/>
    </source>
</evidence>
<dbReference type="PANTHER" id="PTHR22749:SF6">
    <property type="entry name" value="RIBOFLAVIN KINASE"/>
    <property type="match status" value="1"/>
</dbReference>
<organism evidence="16 17">
    <name type="scientific">Paenibacillus catalpae</name>
    <dbReference type="NCBI Taxonomy" id="1045775"/>
    <lineage>
        <taxon>Bacteria</taxon>
        <taxon>Bacillati</taxon>
        <taxon>Bacillota</taxon>
        <taxon>Bacilli</taxon>
        <taxon>Bacillales</taxon>
        <taxon>Paenibacillaceae</taxon>
        <taxon>Paenibacillus</taxon>
    </lineage>
</organism>
<evidence type="ECO:0000256" key="7">
    <source>
        <dbReference type="ARBA" id="ARBA00022741"/>
    </source>
</evidence>
<evidence type="ECO:0000256" key="14">
    <source>
        <dbReference type="PIRNR" id="PIRNR004491"/>
    </source>
</evidence>
<dbReference type="Pfam" id="PF01687">
    <property type="entry name" value="Flavokinase"/>
    <property type="match status" value="1"/>
</dbReference>
<dbReference type="InterPro" id="IPR015864">
    <property type="entry name" value="FAD_synthase"/>
</dbReference>
<comment type="pathway">
    <text evidence="1 14">Cofactor biosynthesis; FAD biosynthesis; FAD from FMN: step 1/1.</text>
</comment>
<keyword evidence="10 14" id="KW-0067">ATP-binding</keyword>
<dbReference type="Gene3D" id="3.40.50.620">
    <property type="entry name" value="HUPs"/>
    <property type="match status" value="1"/>
</dbReference>
<evidence type="ECO:0000256" key="4">
    <source>
        <dbReference type="ARBA" id="ARBA00022643"/>
    </source>
</evidence>
<comment type="similarity">
    <text evidence="14">Belongs to the ribF family.</text>
</comment>
<dbReference type="NCBIfam" id="TIGR00083">
    <property type="entry name" value="ribF"/>
    <property type="match status" value="1"/>
</dbReference>
<dbReference type="EMBL" id="FOMT01000001">
    <property type="protein sequence ID" value="SFD69288.1"/>
    <property type="molecule type" value="Genomic_DNA"/>
</dbReference>
<evidence type="ECO:0000256" key="12">
    <source>
        <dbReference type="ARBA" id="ARBA00047880"/>
    </source>
</evidence>
<evidence type="ECO:0000256" key="10">
    <source>
        <dbReference type="ARBA" id="ARBA00022840"/>
    </source>
</evidence>
<dbReference type="InterPro" id="IPR015865">
    <property type="entry name" value="Riboflavin_kinase_bac/euk"/>
</dbReference>
<comment type="catalytic activity">
    <reaction evidence="12 14">
        <text>riboflavin + ATP = FMN + ADP + H(+)</text>
        <dbReference type="Rhea" id="RHEA:14357"/>
        <dbReference type="ChEBI" id="CHEBI:15378"/>
        <dbReference type="ChEBI" id="CHEBI:30616"/>
        <dbReference type="ChEBI" id="CHEBI:57986"/>
        <dbReference type="ChEBI" id="CHEBI:58210"/>
        <dbReference type="ChEBI" id="CHEBI:456216"/>
        <dbReference type="EC" id="2.7.1.26"/>
    </reaction>
</comment>
<accession>A0A1I1UI56</accession>
<dbReference type="GO" id="GO:0008531">
    <property type="term" value="F:riboflavin kinase activity"/>
    <property type="evidence" value="ECO:0007669"/>
    <property type="project" value="UniProtKB-UniRule"/>
</dbReference>
<keyword evidence="8 14" id="KW-0418">Kinase</keyword>
<dbReference type="Pfam" id="PF06574">
    <property type="entry name" value="FAD_syn"/>
    <property type="match status" value="1"/>
</dbReference>
<evidence type="ECO:0000256" key="1">
    <source>
        <dbReference type="ARBA" id="ARBA00004726"/>
    </source>
</evidence>
<keyword evidence="9 14" id="KW-0274">FAD</keyword>
<evidence type="ECO:0000256" key="5">
    <source>
        <dbReference type="ARBA" id="ARBA00022679"/>
    </source>
</evidence>
<protein>
    <recommendedName>
        <fullName evidence="14">Riboflavin biosynthesis protein</fullName>
    </recommendedName>
    <domain>
        <recommendedName>
            <fullName evidence="14">Riboflavin kinase</fullName>
            <ecNumber evidence="14">2.7.1.26</ecNumber>
        </recommendedName>
        <alternativeName>
            <fullName evidence="14">Flavokinase</fullName>
        </alternativeName>
    </domain>
    <domain>
        <recommendedName>
            <fullName evidence="14">FMN adenylyltransferase</fullName>
            <ecNumber evidence="14">2.7.7.2</ecNumber>
        </recommendedName>
        <alternativeName>
            <fullName evidence="14">FAD pyrophosphorylase</fullName>
        </alternativeName>
        <alternativeName>
            <fullName evidence="14">FAD synthase</fullName>
        </alternativeName>
    </domain>
</protein>
<keyword evidence="11" id="KW-0511">Multifunctional enzyme</keyword>
<evidence type="ECO:0000256" key="2">
    <source>
        <dbReference type="ARBA" id="ARBA00005201"/>
    </source>
</evidence>
<evidence type="ECO:0000259" key="15">
    <source>
        <dbReference type="SMART" id="SM00904"/>
    </source>
</evidence>
<dbReference type="PANTHER" id="PTHR22749">
    <property type="entry name" value="RIBOFLAVIN KINASE/FMN ADENYLYLTRANSFERASE"/>
    <property type="match status" value="1"/>
</dbReference>
<dbReference type="Gene3D" id="2.40.30.30">
    <property type="entry name" value="Riboflavin kinase-like"/>
    <property type="match status" value="1"/>
</dbReference>
<comment type="catalytic activity">
    <reaction evidence="13 14">
        <text>FMN + ATP + H(+) = FAD + diphosphate</text>
        <dbReference type="Rhea" id="RHEA:17237"/>
        <dbReference type="ChEBI" id="CHEBI:15378"/>
        <dbReference type="ChEBI" id="CHEBI:30616"/>
        <dbReference type="ChEBI" id="CHEBI:33019"/>
        <dbReference type="ChEBI" id="CHEBI:57692"/>
        <dbReference type="ChEBI" id="CHEBI:58210"/>
        <dbReference type="EC" id="2.7.7.2"/>
    </reaction>
</comment>
<keyword evidence="6 14" id="KW-0548">Nucleotidyltransferase</keyword>
<dbReference type="SMART" id="SM00904">
    <property type="entry name" value="Flavokinase"/>
    <property type="match status" value="1"/>
</dbReference>